<evidence type="ECO:0000256" key="9">
    <source>
        <dbReference type="SAM" id="MobiDB-lite"/>
    </source>
</evidence>
<evidence type="ECO:0000313" key="13">
    <source>
        <dbReference type="Proteomes" id="UP001305779"/>
    </source>
</evidence>
<dbReference type="Gene3D" id="3.40.50.300">
    <property type="entry name" value="P-loop containing nucleotide triphosphate hydrolases"/>
    <property type="match status" value="1"/>
</dbReference>
<dbReference type="PANTHER" id="PTHR19241">
    <property type="entry name" value="ATP-BINDING CASSETTE TRANSPORTER"/>
    <property type="match status" value="1"/>
</dbReference>
<proteinExistence type="inferred from homology"/>
<name>A0ABR0EYX9_ZASCE</name>
<feature type="domain" description="ABC transporter" evidence="11">
    <location>
        <begin position="1009"/>
        <end position="1251"/>
    </location>
</feature>
<dbReference type="InterPro" id="IPR034003">
    <property type="entry name" value="ABCG_PDR_2"/>
</dbReference>
<dbReference type="EMBL" id="JAXOVC010000001">
    <property type="protein sequence ID" value="KAK4506418.1"/>
    <property type="molecule type" value="Genomic_DNA"/>
</dbReference>
<evidence type="ECO:0000256" key="5">
    <source>
        <dbReference type="ARBA" id="ARBA00022741"/>
    </source>
</evidence>
<evidence type="ECO:0000256" key="8">
    <source>
        <dbReference type="ARBA" id="ARBA00023136"/>
    </source>
</evidence>
<dbReference type="InterPro" id="IPR027417">
    <property type="entry name" value="P-loop_NTPase"/>
</dbReference>
<accession>A0ABR0EYX9</accession>
<keyword evidence="4 10" id="KW-0812">Transmembrane</keyword>
<dbReference type="CDD" id="cd03232">
    <property type="entry name" value="ABCG_PDR_domain2"/>
    <property type="match status" value="1"/>
</dbReference>
<feature type="transmembrane region" description="Helical" evidence="10">
    <location>
        <begin position="712"/>
        <end position="734"/>
    </location>
</feature>
<feature type="region of interest" description="Disordered" evidence="9">
    <location>
        <begin position="971"/>
        <end position="998"/>
    </location>
</feature>
<evidence type="ECO:0000259" key="11">
    <source>
        <dbReference type="PROSITE" id="PS50893"/>
    </source>
</evidence>
<dbReference type="InterPro" id="IPR007817">
    <property type="entry name" value="Isocyanide_synthase_DIT1"/>
</dbReference>
<feature type="transmembrane region" description="Helical" evidence="10">
    <location>
        <begin position="1522"/>
        <end position="1546"/>
    </location>
</feature>
<keyword evidence="13" id="KW-1185">Reference proteome</keyword>
<evidence type="ECO:0000256" key="7">
    <source>
        <dbReference type="ARBA" id="ARBA00022989"/>
    </source>
</evidence>
<keyword evidence="7 10" id="KW-1133">Transmembrane helix</keyword>
<dbReference type="InterPro" id="IPR043926">
    <property type="entry name" value="ABCG_dom"/>
</dbReference>
<gene>
    <name evidence="12" type="ORF">PRZ48_000148</name>
</gene>
<feature type="transmembrane region" description="Helical" evidence="10">
    <location>
        <begin position="676"/>
        <end position="700"/>
    </location>
</feature>
<dbReference type="Pfam" id="PF01061">
    <property type="entry name" value="ABC2_membrane"/>
    <property type="match status" value="2"/>
</dbReference>
<evidence type="ECO:0000256" key="4">
    <source>
        <dbReference type="ARBA" id="ARBA00022692"/>
    </source>
</evidence>
<evidence type="ECO:0000256" key="10">
    <source>
        <dbReference type="SAM" id="Phobius"/>
    </source>
</evidence>
<feature type="transmembrane region" description="Helical" evidence="10">
    <location>
        <begin position="1487"/>
        <end position="1510"/>
    </location>
</feature>
<feature type="transmembrane region" description="Helical" evidence="10">
    <location>
        <begin position="820"/>
        <end position="839"/>
    </location>
</feature>
<keyword evidence="5" id="KW-0547">Nucleotide-binding</keyword>
<keyword evidence="6" id="KW-0067">ATP-binding</keyword>
<protein>
    <recommendedName>
        <fullName evidence="11">ABC transporter domain-containing protein</fullName>
    </recommendedName>
</protein>
<dbReference type="SMART" id="SM00382">
    <property type="entry name" value="AAA"/>
    <property type="match status" value="1"/>
</dbReference>
<dbReference type="InterPro" id="IPR010929">
    <property type="entry name" value="PDR_CDR_ABC"/>
</dbReference>
<dbReference type="Pfam" id="PF06422">
    <property type="entry name" value="PDR_CDR"/>
    <property type="match status" value="1"/>
</dbReference>
<dbReference type="Pfam" id="PF00005">
    <property type="entry name" value="ABC_tran"/>
    <property type="match status" value="1"/>
</dbReference>
<feature type="transmembrane region" description="Helical" evidence="10">
    <location>
        <begin position="789"/>
        <end position="808"/>
    </location>
</feature>
<comment type="caution">
    <text evidence="12">The sequence shown here is derived from an EMBL/GenBank/DDBJ whole genome shotgun (WGS) entry which is preliminary data.</text>
</comment>
<feature type="compositionally biased region" description="Polar residues" evidence="9">
    <location>
        <begin position="987"/>
        <end position="998"/>
    </location>
</feature>
<dbReference type="PROSITE" id="PS50893">
    <property type="entry name" value="ABC_TRANSPORTER_2"/>
    <property type="match status" value="1"/>
</dbReference>
<organism evidence="12 13">
    <name type="scientific">Zasmidium cellare</name>
    <name type="common">Wine cellar mold</name>
    <name type="synonym">Racodium cellare</name>
    <dbReference type="NCBI Taxonomy" id="395010"/>
    <lineage>
        <taxon>Eukaryota</taxon>
        <taxon>Fungi</taxon>
        <taxon>Dikarya</taxon>
        <taxon>Ascomycota</taxon>
        <taxon>Pezizomycotina</taxon>
        <taxon>Dothideomycetes</taxon>
        <taxon>Dothideomycetidae</taxon>
        <taxon>Mycosphaerellales</taxon>
        <taxon>Mycosphaerellaceae</taxon>
        <taxon>Zasmidium</taxon>
    </lineage>
</organism>
<dbReference type="SUPFAM" id="SSF52540">
    <property type="entry name" value="P-loop containing nucleoside triphosphate hydrolases"/>
    <property type="match status" value="1"/>
</dbReference>
<comment type="similarity">
    <text evidence="2">Belongs to the ABC transporter superfamily. ABCG family. PDR (TC 3.A.1.205) subfamily.</text>
</comment>
<feature type="transmembrane region" description="Helical" evidence="10">
    <location>
        <begin position="1437"/>
        <end position="1467"/>
    </location>
</feature>
<evidence type="ECO:0000256" key="1">
    <source>
        <dbReference type="ARBA" id="ARBA00004141"/>
    </source>
</evidence>
<evidence type="ECO:0000256" key="3">
    <source>
        <dbReference type="ARBA" id="ARBA00022448"/>
    </source>
</evidence>
<feature type="transmembrane region" description="Helical" evidence="10">
    <location>
        <begin position="1641"/>
        <end position="1661"/>
    </location>
</feature>
<dbReference type="Proteomes" id="UP001305779">
    <property type="component" value="Unassembled WGS sequence"/>
</dbReference>
<sequence>MEPTDDTMPQVLPGAVDIDGVCSKILDVIFELHLHKFDDTLERLELGKPKFLSVISQFVVRNERLQMCLPAFPFKSSNKVYKVLGTLPDKAEELALDRLNDMCIRIRELYPPGATLTIISDGLVYNDLLSVSDRDTWSYGEALRKMALKKKLAHIAFSRIRDLVKFPGPENLNEITYVASATNFRRYLLNEFGDDNIDIDHEIETNPDTMLTYLGYRRFLVSDLQYIFPLSEDRSKTNYKKNVKFLAKQMLISLSLLNTKSGYTTPWHCCVAQMPDGEWLSAPKGDFEKDDRLEVAYENGMPSFFRGKQERIETPAIAIHDAENITQTGTALKAEGATVAVASPATSFSASMSDAQDEKGTAINPFLDPSNPALDPKSEQFSARTWLQSVMGIANGDAEKYPRRTAGVAYSDLSVHAFGTPTDYQRTFANQVLTLVDFTKKLFGIQRQLKVNILRGFEGLVKSGDMLVVLGRPGRQELTESVPREVMHKEFKGECIYQAEVDVHFPQLTVGQTLDFAAHARAPRNRMGVDRDVFDKVTVLYEGRQIFFGRADAAKDYFVKMGFECLPRQTTADFLTSLTKPDERRVSPEFVGKTPNTADDFVTAWRQSNERAQLLREIEEFKGQYPIGGTSLDEFKQSRQASQAKTQRAKSPYTISLPMQIRLCVRRGYQRLRGDMGILITGVIFNAVMALVIGSVFYNLPNDTGHLYSRGALLFFAILLAAFSSALEILALYAQRPIVEKQSKYAFVHPFAESIASMLCDLPNKLFTTIGFDLALYFMTNLRRTPGHFFVFLLFTFTCTLTMSMYFRSIAALSKTLAQAMAPASVFSLALVIYTGFAIPTKYMRPWFRWLNYLNPVGYAFEALMINEFHGVQIPCSNFVPTGPGYSSATPEERICSTTGASPGANFVDGDVYLDVNFNYHSSHLWRNFGIMIALMVFGCAIYLFASEYVKEEKPRGEVLLFRRREQKLLRQQSDEEAPGNERIYPSKTTSPQVDSNDVSGIQRQTAVVHWDNVNYTIKIKKEERKLLDDVEGWVKPGTMTALMGVTGAGKTTLLDVLASRASVGVVTGGIMIDGRPRDPGFQRRTGYAQQQDLHLPTSTVREALTFSAVLRQSRDIPHDEKVAYVDEVIRILEMEAYADAVVGVPGEGLNVEQRKRLTIGVELAARPALLLFLDEPTSGLDSQTAWSIVTLLRKLANNGQAILCTLHQPSAPIFQMFDRLLYLTMGGRTVYFGDVGPSSRTVIDYFESNGARNCRPEENPAEWMLEVINKTENAESEEKTDWPQIWSTSTERQAVKSELTRLKATLSEQPAPVDDATVMLPYAVPLSTQLLHVIRRGFQQYWRTPTYLYSKIALCLLSVSGDQHLIAVQHSLTDVKALFIGFSFWRTPNTLQGLQNQMFAIFLLLTIFSNFCQQIMPHHITRRALYEARERPSKTYAWQVFIVSDILVEIPWNTLMAVLVFVSWYYPIGLQRNADFAGQFNERGGLMFLYIFLFMNFAGTFTHMMLAAFDTAEAAGNIGNLFFSLSLIFCGVLATPQALPGFWIFMYRVSPFTYMVSGILSTGLANSYIRCSADELLRFMPPANTTCSSYLNPYINDNGGYLTPDSMTSMTECVFCTGSDTNIFLNSISSDYDDRWRNFGIVWVYVVFNVVAAIGLYWLIRVPKRKKESAKK</sequence>
<evidence type="ECO:0000313" key="12">
    <source>
        <dbReference type="EMBL" id="KAK4506418.1"/>
    </source>
</evidence>
<dbReference type="InterPro" id="IPR003439">
    <property type="entry name" value="ABC_transporter-like_ATP-bd"/>
</dbReference>
<keyword evidence="3" id="KW-0813">Transport</keyword>
<dbReference type="InterPro" id="IPR003593">
    <property type="entry name" value="AAA+_ATPase"/>
</dbReference>
<keyword evidence="8 10" id="KW-0472">Membrane</keyword>
<dbReference type="Pfam" id="PF19055">
    <property type="entry name" value="ABC2_membrane_7"/>
    <property type="match status" value="1"/>
</dbReference>
<dbReference type="InterPro" id="IPR029481">
    <property type="entry name" value="ABC_trans_N"/>
</dbReference>
<feature type="transmembrane region" description="Helical" evidence="10">
    <location>
        <begin position="1399"/>
        <end position="1417"/>
    </location>
</feature>
<reference evidence="12 13" key="1">
    <citation type="journal article" date="2023" name="G3 (Bethesda)">
        <title>A chromosome-level genome assembly of Zasmidium syzygii isolated from banana leaves.</title>
        <authorList>
            <person name="van Westerhoven A.C."/>
            <person name="Mehrabi R."/>
            <person name="Talebi R."/>
            <person name="Steentjes M.B.F."/>
            <person name="Corcolon B."/>
            <person name="Chong P.A."/>
            <person name="Kema G.H.J."/>
            <person name="Seidl M.F."/>
        </authorList>
    </citation>
    <scope>NUCLEOTIDE SEQUENCE [LARGE SCALE GENOMIC DNA]</scope>
    <source>
        <strain evidence="12 13">P124</strain>
    </source>
</reference>
<dbReference type="InterPro" id="IPR013525">
    <property type="entry name" value="ABC2_TM"/>
</dbReference>
<dbReference type="Pfam" id="PF14510">
    <property type="entry name" value="ABC_trans_N"/>
    <property type="match status" value="1"/>
</dbReference>
<feature type="transmembrane region" description="Helical" evidence="10">
    <location>
        <begin position="929"/>
        <end position="946"/>
    </location>
</feature>
<dbReference type="Pfam" id="PF05141">
    <property type="entry name" value="DIT1_PvcA"/>
    <property type="match status" value="1"/>
</dbReference>
<comment type="subcellular location">
    <subcellularLocation>
        <location evidence="1">Membrane</location>
        <topology evidence="1">Multi-pass membrane protein</topology>
    </subcellularLocation>
</comment>
<evidence type="ECO:0000256" key="2">
    <source>
        <dbReference type="ARBA" id="ARBA00006012"/>
    </source>
</evidence>
<evidence type="ECO:0000256" key="6">
    <source>
        <dbReference type="ARBA" id="ARBA00022840"/>
    </source>
</evidence>